<evidence type="ECO:0000256" key="6">
    <source>
        <dbReference type="SAM" id="Phobius"/>
    </source>
</evidence>
<name>A0A926EZR1_9FIRM</name>
<organism evidence="7 8">
    <name type="scientific">Wansuia hejianensis</name>
    <dbReference type="NCBI Taxonomy" id="2763667"/>
    <lineage>
        <taxon>Bacteria</taxon>
        <taxon>Bacillati</taxon>
        <taxon>Bacillota</taxon>
        <taxon>Clostridia</taxon>
        <taxon>Lachnospirales</taxon>
        <taxon>Lachnospiraceae</taxon>
        <taxon>Wansuia</taxon>
    </lineage>
</organism>
<keyword evidence="8" id="KW-1185">Reference proteome</keyword>
<evidence type="ECO:0000313" key="8">
    <source>
        <dbReference type="Proteomes" id="UP000601522"/>
    </source>
</evidence>
<dbReference type="EMBL" id="JACRTK010000004">
    <property type="protein sequence ID" value="MBC8591368.1"/>
    <property type="molecule type" value="Genomic_DNA"/>
</dbReference>
<accession>A0A926EZR1</accession>
<evidence type="ECO:0000256" key="1">
    <source>
        <dbReference type="ARBA" id="ARBA00004651"/>
    </source>
</evidence>
<feature type="transmembrane region" description="Helical" evidence="6">
    <location>
        <begin position="6"/>
        <end position="27"/>
    </location>
</feature>
<reference evidence="7 8" key="1">
    <citation type="submission" date="2020-08" db="EMBL/GenBank/DDBJ databases">
        <title>Genome public.</title>
        <authorList>
            <person name="Liu C."/>
            <person name="Sun Q."/>
        </authorList>
    </citation>
    <scope>NUCLEOTIDE SEQUENCE [LARGE SCALE GENOMIC DNA]</scope>
    <source>
        <strain evidence="7 8">NSJ-26</strain>
    </source>
</reference>
<keyword evidence="4 6" id="KW-1133">Transmembrane helix</keyword>
<feature type="transmembrane region" description="Helical" evidence="6">
    <location>
        <begin position="133"/>
        <end position="156"/>
    </location>
</feature>
<feature type="transmembrane region" description="Helical" evidence="6">
    <location>
        <begin position="163"/>
        <end position="181"/>
    </location>
</feature>
<sequence length="438" mass="46412">METKELLFNLPPIIGLLPLIIYIVLSFKKNTHPVVNVFICVLLGAIIVKQPILQLGSVIADSMGSFLALIGFIIILGSGLGAVLSKAGVAENLVHILMDKIGINTERKAIIGTMVTSISLVTLLGTMAGANAIIAPIVIPLIAAMGITPSTLAVIFHGAGQTGLFIGPFSPPMVTLMELTGLSYGKILLYAGLPVSICMWVVTYFIARRTQKNTFGKYKFDIEEKETGKEYVASSETKKATVAFLITFLLLIAYGIAVKGGASYAILIMITVAVVTGIAAGLKIGEIVDTMFEGMSKLIWLFVMFVLFEPFLMFVEQSGAFDALFEMLQPLIVSSGQTVFALVTSLIGIFGVNGAAVAQAMLMDSLFGNMVGGLGIHMGLWAAVLLIGSQITSFAYPGGDMLGAMGLAQSKDVKSMLKLGYSIIVTLLIVVIALSIIL</sequence>
<keyword evidence="5 6" id="KW-0472">Membrane</keyword>
<dbReference type="InterPro" id="IPR018385">
    <property type="entry name" value="C4_dicarb_anaerob_car-like"/>
</dbReference>
<dbReference type="AlphaFoldDB" id="A0A926EZR1"/>
<feature type="transmembrane region" description="Helical" evidence="6">
    <location>
        <begin position="297"/>
        <end position="315"/>
    </location>
</feature>
<gene>
    <name evidence="7" type="ORF">H8689_09625</name>
</gene>
<evidence type="ECO:0000313" key="7">
    <source>
        <dbReference type="EMBL" id="MBC8591368.1"/>
    </source>
</evidence>
<feature type="transmembrane region" description="Helical" evidence="6">
    <location>
        <begin position="65"/>
        <end position="89"/>
    </location>
</feature>
<feature type="transmembrane region" description="Helical" evidence="6">
    <location>
        <begin position="374"/>
        <end position="396"/>
    </location>
</feature>
<protein>
    <submittedName>
        <fullName evidence="7">Citrate transporter</fullName>
    </submittedName>
</protein>
<evidence type="ECO:0000256" key="3">
    <source>
        <dbReference type="ARBA" id="ARBA00022692"/>
    </source>
</evidence>
<dbReference type="Pfam" id="PF03606">
    <property type="entry name" value="DcuC"/>
    <property type="match status" value="1"/>
</dbReference>
<evidence type="ECO:0000256" key="5">
    <source>
        <dbReference type="ARBA" id="ARBA00023136"/>
    </source>
</evidence>
<feature type="transmembrane region" description="Helical" evidence="6">
    <location>
        <begin position="240"/>
        <end position="258"/>
    </location>
</feature>
<proteinExistence type="predicted"/>
<comment type="subcellular location">
    <subcellularLocation>
        <location evidence="1">Cell membrane</location>
        <topology evidence="1">Multi-pass membrane protein</topology>
    </subcellularLocation>
</comment>
<feature type="transmembrane region" description="Helical" evidence="6">
    <location>
        <begin position="264"/>
        <end position="285"/>
    </location>
</feature>
<keyword evidence="2" id="KW-1003">Cell membrane</keyword>
<comment type="caution">
    <text evidence="7">The sequence shown here is derived from an EMBL/GenBank/DDBJ whole genome shotgun (WGS) entry which is preliminary data.</text>
</comment>
<feature type="transmembrane region" description="Helical" evidence="6">
    <location>
        <begin position="416"/>
        <end position="437"/>
    </location>
</feature>
<dbReference type="RefSeq" id="WP_249324235.1">
    <property type="nucleotide sequence ID" value="NZ_JACRTK010000004.1"/>
</dbReference>
<dbReference type="Proteomes" id="UP000601522">
    <property type="component" value="Unassembled WGS sequence"/>
</dbReference>
<feature type="transmembrane region" description="Helical" evidence="6">
    <location>
        <begin position="34"/>
        <end position="53"/>
    </location>
</feature>
<feature type="transmembrane region" description="Helical" evidence="6">
    <location>
        <begin position="335"/>
        <end position="362"/>
    </location>
</feature>
<feature type="transmembrane region" description="Helical" evidence="6">
    <location>
        <begin position="109"/>
        <end position="127"/>
    </location>
</feature>
<feature type="transmembrane region" description="Helical" evidence="6">
    <location>
        <begin position="187"/>
        <end position="207"/>
    </location>
</feature>
<evidence type="ECO:0000256" key="2">
    <source>
        <dbReference type="ARBA" id="ARBA00022475"/>
    </source>
</evidence>
<evidence type="ECO:0000256" key="4">
    <source>
        <dbReference type="ARBA" id="ARBA00022989"/>
    </source>
</evidence>
<keyword evidence="3 6" id="KW-0812">Transmembrane</keyword>
<dbReference type="GO" id="GO:0005886">
    <property type="term" value="C:plasma membrane"/>
    <property type="evidence" value="ECO:0007669"/>
    <property type="project" value="UniProtKB-SubCell"/>
</dbReference>